<sequence length="267" mass="27367">MFFVKTMAFAALVAGTLSAPAVTTTHTVTSEATAKLPPSQTLANVGVATAPTPGHAICGALGTDCPRPAITTAGMTMAPPPLMTISLINRHGEALSTYHSSNTGASPAVSGPTTAGTLAAGGTAVNAYPTGVGGSLLVCRALDIDIYRDKLWAGNIQIGLARFSFDRFLSAVEANFVVPKDHEGIHFTDAGADIDASFAAGYSVPLTCSCDGVKVTGCNKDLFSLSTCPNLDAPGACRNPVVLDTDMAAADFFKPYAGQAYTYPNDQ</sequence>
<dbReference type="InterPro" id="IPR037176">
    <property type="entry name" value="Osmotin/thaumatin-like_sf"/>
</dbReference>
<dbReference type="OrthoDB" id="430315at2759"/>
<dbReference type="Proteomes" id="UP000758603">
    <property type="component" value="Unassembled WGS sequence"/>
</dbReference>
<evidence type="ECO:0000256" key="1">
    <source>
        <dbReference type="SAM" id="SignalP"/>
    </source>
</evidence>
<dbReference type="EMBL" id="JAGPXC010000008">
    <property type="protein sequence ID" value="KAH6648075.1"/>
    <property type="molecule type" value="Genomic_DNA"/>
</dbReference>
<dbReference type="AlphaFoldDB" id="A0A9P8ZS25"/>
<evidence type="ECO:0000313" key="2">
    <source>
        <dbReference type="EMBL" id="KAH6648075.1"/>
    </source>
</evidence>
<dbReference type="SUPFAM" id="SSF49870">
    <property type="entry name" value="Osmotin, thaumatin-like protein"/>
    <property type="match status" value="1"/>
</dbReference>
<name>A0A9P8ZS25_9PEZI</name>
<gene>
    <name evidence="2" type="ORF">BKA67DRAFT_695014</name>
</gene>
<keyword evidence="3" id="KW-1185">Reference proteome</keyword>
<comment type="caution">
    <text evidence="2">The sequence shown here is derived from an EMBL/GenBank/DDBJ whole genome shotgun (WGS) entry which is preliminary data.</text>
</comment>
<dbReference type="RefSeq" id="XP_045954587.1">
    <property type="nucleotide sequence ID" value="XM_046109291.1"/>
</dbReference>
<feature type="chain" id="PRO_5040424077" description="Thaumatin-like protein" evidence="1">
    <location>
        <begin position="19"/>
        <end position="267"/>
    </location>
</feature>
<reference evidence="2" key="1">
    <citation type="journal article" date="2021" name="Nat. Commun.">
        <title>Genetic determinants of endophytism in the Arabidopsis root mycobiome.</title>
        <authorList>
            <person name="Mesny F."/>
            <person name="Miyauchi S."/>
            <person name="Thiergart T."/>
            <person name="Pickel B."/>
            <person name="Atanasova L."/>
            <person name="Karlsson M."/>
            <person name="Huettel B."/>
            <person name="Barry K.W."/>
            <person name="Haridas S."/>
            <person name="Chen C."/>
            <person name="Bauer D."/>
            <person name="Andreopoulos W."/>
            <person name="Pangilinan J."/>
            <person name="LaButti K."/>
            <person name="Riley R."/>
            <person name="Lipzen A."/>
            <person name="Clum A."/>
            <person name="Drula E."/>
            <person name="Henrissat B."/>
            <person name="Kohler A."/>
            <person name="Grigoriev I.V."/>
            <person name="Martin F.M."/>
            <person name="Hacquard S."/>
        </authorList>
    </citation>
    <scope>NUCLEOTIDE SEQUENCE</scope>
    <source>
        <strain evidence="2">MPI-SDFR-AT-0073</strain>
    </source>
</reference>
<organism evidence="2 3">
    <name type="scientific">Truncatella angustata</name>
    <dbReference type="NCBI Taxonomy" id="152316"/>
    <lineage>
        <taxon>Eukaryota</taxon>
        <taxon>Fungi</taxon>
        <taxon>Dikarya</taxon>
        <taxon>Ascomycota</taxon>
        <taxon>Pezizomycotina</taxon>
        <taxon>Sordariomycetes</taxon>
        <taxon>Xylariomycetidae</taxon>
        <taxon>Amphisphaeriales</taxon>
        <taxon>Sporocadaceae</taxon>
        <taxon>Truncatella</taxon>
    </lineage>
</organism>
<feature type="signal peptide" evidence="1">
    <location>
        <begin position="1"/>
        <end position="18"/>
    </location>
</feature>
<dbReference type="GeneID" id="70138182"/>
<proteinExistence type="predicted"/>
<evidence type="ECO:0008006" key="4">
    <source>
        <dbReference type="Google" id="ProtNLM"/>
    </source>
</evidence>
<keyword evidence="1" id="KW-0732">Signal</keyword>
<accession>A0A9P8ZS25</accession>
<protein>
    <recommendedName>
        <fullName evidence="4">Thaumatin-like protein</fullName>
    </recommendedName>
</protein>
<evidence type="ECO:0000313" key="3">
    <source>
        <dbReference type="Proteomes" id="UP000758603"/>
    </source>
</evidence>